<organism evidence="11 12">
    <name type="scientific">Streptococcus gallinaceus</name>
    <dbReference type="NCBI Taxonomy" id="165758"/>
    <lineage>
        <taxon>Bacteria</taxon>
        <taxon>Bacillati</taxon>
        <taxon>Bacillota</taxon>
        <taxon>Bacilli</taxon>
        <taxon>Lactobacillales</taxon>
        <taxon>Streptococcaceae</taxon>
        <taxon>Streptococcus</taxon>
    </lineage>
</organism>
<dbReference type="Pfam" id="PF02743">
    <property type="entry name" value="dCache_1"/>
    <property type="match status" value="1"/>
</dbReference>
<dbReference type="SMART" id="SM00387">
    <property type="entry name" value="HATPase_c"/>
    <property type="match status" value="1"/>
</dbReference>
<evidence type="ECO:0000256" key="7">
    <source>
        <dbReference type="ARBA" id="ARBA00022989"/>
    </source>
</evidence>
<keyword evidence="3" id="KW-0597">Phosphoprotein</keyword>
<dbReference type="GO" id="GO:0004673">
    <property type="term" value="F:protein histidine kinase activity"/>
    <property type="evidence" value="ECO:0007669"/>
    <property type="project" value="UniProtKB-EC"/>
</dbReference>
<dbReference type="Gene3D" id="6.10.340.10">
    <property type="match status" value="1"/>
</dbReference>
<dbReference type="RefSeq" id="WP_354279413.1">
    <property type="nucleotide sequence ID" value="NZ_JBEPMK010000001.1"/>
</dbReference>
<keyword evidence="8 9" id="KW-0472">Membrane</keyword>
<feature type="transmembrane region" description="Helical" evidence="9">
    <location>
        <begin position="280"/>
        <end position="302"/>
    </location>
</feature>
<protein>
    <submittedName>
        <fullName evidence="11">Two-component system sensor histidine kinase YesM</fullName>
        <ecNumber evidence="11">2.7.13.3</ecNumber>
    </submittedName>
</protein>
<dbReference type="Proteomes" id="UP001549055">
    <property type="component" value="Unassembled WGS sequence"/>
</dbReference>
<evidence type="ECO:0000256" key="5">
    <source>
        <dbReference type="ARBA" id="ARBA00022692"/>
    </source>
</evidence>
<dbReference type="PANTHER" id="PTHR42713:SF2">
    <property type="entry name" value="TWO-COMPONENT SENSOR KINASE YESM"/>
    <property type="match status" value="1"/>
</dbReference>
<evidence type="ECO:0000256" key="6">
    <source>
        <dbReference type="ARBA" id="ARBA00022777"/>
    </source>
</evidence>
<dbReference type="EMBL" id="JBEPMK010000001">
    <property type="protein sequence ID" value="MET3643405.1"/>
    <property type="molecule type" value="Genomic_DNA"/>
</dbReference>
<dbReference type="CDD" id="cd06225">
    <property type="entry name" value="HAMP"/>
    <property type="match status" value="1"/>
</dbReference>
<evidence type="ECO:0000256" key="4">
    <source>
        <dbReference type="ARBA" id="ARBA00022679"/>
    </source>
</evidence>
<keyword evidence="7 9" id="KW-1133">Transmembrane helix</keyword>
<sequence length="571" mass="64541">MKKMPLLVQLMLSFSLVVLCLVTSLGMAYYQSSEKTIRQLIEDETRQSIQQSAKSIDRYMEQLKTTSSALSQNPIVLSFASDSKKQADADVTKLLETVLATNKDLLQAVLVTKDGRLLSTNPSLSMKTSSDMMAENWYQKAIDQKAMPVLTPARQLADQKDKWVVSVTQEVVDSNGNNLGVLRLDLGYDTITSSLNGVKLGQKGFAFIVNNQHEFVYHPMSSVYSSKEEMAALTPYLAQKNGYVASENRFVYQKLLPTSQWTIVGVASLERLHQLQSQTFWSLFGFGAAVTVICVLGIMLMLRLWIRPIRELQVVIEDIKQGNYQLRAREVGSKELVDLAQQFNAMLDENDRLMQAVAENEQAIGRYRLEALASQINPHFLYNTLDTIVWMASFNDSKRVVSLTKSLAQYFRLALNQGNEWISLANELEHVRHYLFIQKERYGDKLSYEIQPLASYQDLLIPKLILQPLVENAIYHGIKEVDRPGKIKVSVLENDEELILSVWDNGSGYKEQKQSQAQLERGGVGLANIDQRLQLQYGEAYQMTIDSQADAYTDIRLHIRKNALVAAASEN</sequence>
<dbReference type="Pfam" id="PF06580">
    <property type="entry name" value="His_kinase"/>
    <property type="match status" value="1"/>
</dbReference>
<evidence type="ECO:0000256" key="1">
    <source>
        <dbReference type="ARBA" id="ARBA00004651"/>
    </source>
</evidence>
<evidence type="ECO:0000259" key="10">
    <source>
        <dbReference type="PROSITE" id="PS50885"/>
    </source>
</evidence>
<dbReference type="InterPro" id="IPR003594">
    <property type="entry name" value="HATPase_dom"/>
</dbReference>
<feature type="domain" description="HAMP" evidence="10">
    <location>
        <begin position="303"/>
        <end position="355"/>
    </location>
</feature>
<gene>
    <name evidence="11" type="ORF">ABID27_000022</name>
</gene>
<evidence type="ECO:0000313" key="11">
    <source>
        <dbReference type="EMBL" id="MET3643405.1"/>
    </source>
</evidence>
<dbReference type="SUPFAM" id="SSF55874">
    <property type="entry name" value="ATPase domain of HSP90 chaperone/DNA topoisomerase II/histidine kinase"/>
    <property type="match status" value="1"/>
</dbReference>
<dbReference type="PANTHER" id="PTHR42713">
    <property type="entry name" value="HISTIDINE KINASE-RELATED"/>
    <property type="match status" value="1"/>
</dbReference>
<keyword evidence="5 9" id="KW-0812">Transmembrane</keyword>
<dbReference type="SUPFAM" id="SSF158472">
    <property type="entry name" value="HAMP domain-like"/>
    <property type="match status" value="1"/>
</dbReference>
<dbReference type="InterPro" id="IPR036890">
    <property type="entry name" value="HATPase_C_sf"/>
</dbReference>
<evidence type="ECO:0000256" key="8">
    <source>
        <dbReference type="ARBA" id="ARBA00023136"/>
    </source>
</evidence>
<dbReference type="InterPro" id="IPR003660">
    <property type="entry name" value="HAMP_dom"/>
</dbReference>
<dbReference type="InterPro" id="IPR051552">
    <property type="entry name" value="HptR"/>
</dbReference>
<dbReference type="Pfam" id="PF02518">
    <property type="entry name" value="HATPase_c"/>
    <property type="match status" value="1"/>
</dbReference>
<comment type="subcellular location">
    <subcellularLocation>
        <location evidence="1">Cell membrane</location>
        <topology evidence="1">Multi-pass membrane protein</topology>
    </subcellularLocation>
</comment>
<dbReference type="EC" id="2.7.13.3" evidence="11"/>
<evidence type="ECO:0000256" key="3">
    <source>
        <dbReference type="ARBA" id="ARBA00022553"/>
    </source>
</evidence>
<evidence type="ECO:0000256" key="2">
    <source>
        <dbReference type="ARBA" id="ARBA00022475"/>
    </source>
</evidence>
<name>A0ABV2JHL9_9STRE</name>
<dbReference type="Pfam" id="PF00672">
    <property type="entry name" value="HAMP"/>
    <property type="match status" value="1"/>
</dbReference>
<dbReference type="PROSITE" id="PS50885">
    <property type="entry name" value="HAMP"/>
    <property type="match status" value="1"/>
</dbReference>
<dbReference type="CDD" id="cd18773">
    <property type="entry name" value="PDC1_HK_sensor"/>
    <property type="match status" value="1"/>
</dbReference>
<keyword evidence="12" id="KW-1185">Reference proteome</keyword>
<dbReference type="SMART" id="SM00304">
    <property type="entry name" value="HAMP"/>
    <property type="match status" value="1"/>
</dbReference>
<comment type="caution">
    <text evidence="11">The sequence shown here is derived from an EMBL/GenBank/DDBJ whole genome shotgun (WGS) entry which is preliminary data.</text>
</comment>
<dbReference type="Gene3D" id="3.30.450.20">
    <property type="entry name" value="PAS domain"/>
    <property type="match status" value="2"/>
</dbReference>
<keyword evidence="4 11" id="KW-0808">Transferase</keyword>
<keyword evidence="6 11" id="KW-0418">Kinase</keyword>
<evidence type="ECO:0000256" key="9">
    <source>
        <dbReference type="SAM" id="Phobius"/>
    </source>
</evidence>
<dbReference type="InterPro" id="IPR033479">
    <property type="entry name" value="dCache_1"/>
</dbReference>
<evidence type="ECO:0000313" key="12">
    <source>
        <dbReference type="Proteomes" id="UP001549055"/>
    </source>
</evidence>
<keyword evidence="2" id="KW-1003">Cell membrane</keyword>
<proteinExistence type="predicted"/>
<dbReference type="InterPro" id="IPR010559">
    <property type="entry name" value="Sig_transdc_His_kin_internal"/>
</dbReference>
<dbReference type="Gene3D" id="3.30.565.10">
    <property type="entry name" value="Histidine kinase-like ATPase, C-terminal domain"/>
    <property type="match status" value="1"/>
</dbReference>
<reference evidence="11 12" key="1">
    <citation type="submission" date="2024-06" db="EMBL/GenBank/DDBJ databases">
        <title>Genomic Encyclopedia of Type Strains, Phase IV (KMG-IV): sequencing the most valuable type-strain genomes for metagenomic binning, comparative biology and taxonomic classification.</title>
        <authorList>
            <person name="Goeker M."/>
        </authorList>
    </citation>
    <scope>NUCLEOTIDE SEQUENCE [LARGE SCALE GENOMIC DNA]</scope>
    <source>
        <strain evidence="11 12">DSM 15349</strain>
    </source>
</reference>
<accession>A0ABV2JHL9</accession>